<dbReference type="Gene3D" id="3.10.180.10">
    <property type="entry name" value="2,3-Dihydroxybiphenyl 1,2-Dioxygenase, domain 1"/>
    <property type="match status" value="1"/>
</dbReference>
<dbReference type="AlphaFoldDB" id="A0A5S4F4N9"/>
<dbReference type="InterPro" id="IPR005956">
    <property type="entry name" value="4OHPhenylPyrv_dOase"/>
</dbReference>
<dbReference type="Pfam" id="PF13669">
    <property type="entry name" value="Glyoxalase_4"/>
    <property type="match status" value="1"/>
</dbReference>
<evidence type="ECO:0000256" key="3">
    <source>
        <dbReference type="ARBA" id="ARBA00022723"/>
    </source>
</evidence>
<dbReference type="InterPro" id="IPR041735">
    <property type="entry name" value="4OHPhenylPyrv_dOase_C"/>
</dbReference>
<dbReference type="Proteomes" id="UP000306628">
    <property type="component" value="Unassembled WGS sequence"/>
</dbReference>
<keyword evidence="7" id="KW-0670">Pyruvate</keyword>
<dbReference type="InterPro" id="IPR029068">
    <property type="entry name" value="Glyas_Bleomycin-R_OHBP_Dase"/>
</dbReference>
<keyword evidence="3" id="KW-0479">Metal-binding</keyword>
<evidence type="ECO:0000313" key="8">
    <source>
        <dbReference type="Proteomes" id="UP000306628"/>
    </source>
</evidence>
<dbReference type="RefSeq" id="WP_206059596.1">
    <property type="nucleotide sequence ID" value="NZ_VCKX01000498.1"/>
</dbReference>
<name>A0A5S4F4N9_9ACTN</name>
<keyword evidence="7" id="KW-0560">Oxidoreductase</keyword>
<evidence type="ECO:0000256" key="5">
    <source>
        <dbReference type="ARBA" id="ARBA00023004"/>
    </source>
</evidence>
<dbReference type="InterPro" id="IPR037523">
    <property type="entry name" value="VOC_core"/>
</dbReference>
<reference evidence="7 8" key="1">
    <citation type="submission" date="2019-05" db="EMBL/GenBank/DDBJ databases">
        <title>Draft genome sequence of Nonomuraea zeae DSM 100528.</title>
        <authorList>
            <person name="Saricaoglu S."/>
            <person name="Isik K."/>
        </authorList>
    </citation>
    <scope>NUCLEOTIDE SEQUENCE [LARGE SCALE GENOMIC DNA]</scope>
    <source>
        <strain evidence="7 8">DSM 100528</strain>
    </source>
</reference>
<comment type="caution">
    <text evidence="7">The sequence shown here is derived from an EMBL/GenBank/DDBJ whole genome shotgun (WGS) entry which is preliminary data.</text>
</comment>
<organism evidence="7 8">
    <name type="scientific">Nonomuraea zeae</name>
    <dbReference type="NCBI Taxonomy" id="1642303"/>
    <lineage>
        <taxon>Bacteria</taxon>
        <taxon>Bacillati</taxon>
        <taxon>Actinomycetota</taxon>
        <taxon>Actinomycetes</taxon>
        <taxon>Streptosporangiales</taxon>
        <taxon>Streptosporangiaceae</taxon>
        <taxon>Nonomuraea</taxon>
    </lineage>
</organism>
<evidence type="ECO:0000256" key="1">
    <source>
        <dbReference type="ARBA" id="ARBA00001962"/>
    </source>
</evidence>
<evidence type="ECO:0000256" key="4">
    <source>
        <dbReference type="ARBA" id="ARBA00022737"/>
    </source>
</evidence>
<dbReference type="EMBL" id="VCKX01000498">
    <property type="protein sequence ID" value="TMR10939.1"/>
    <property type="molecule type" value="Genomic_DNA"/>
</dbReference>
<accession>A0A5S4F4N9</accession>
<evidence type="ECO:0000256" key="2">
    <source>
        <dbReference type="ARBA" id="ARBA00005877"/>
    </source>
</evidence>
<keyword evidence="5" id="KW-0408">Iron</keyword>
<keyword evidence="4" id="KW-0677">Repeat</keyword>
<comment type="similarity">
    <text evidence="2">Belongs to the 4HPPD family.</text>
</comment>
<dbReference type="GO" id="GO:0003868">
    <property type="term" value="F:4-hydroxyphenylpyruvate dioxygenase activity"/>
    <property type="evidence" value="ECO:0007669"/>
    <property type="project" value="InterPro"/>
</dbReference>
<dbReference type="CDD" id="cd07250">
    <property type="entry name" value="HPPD_C_like"/>
    <property type="match status" value="1"/>
</dbReference>
<evidence type="ECO:0000259" key="6">
    <source>
        <dbReference type="PROSITE" id="PS51819"/>
    </source>
</evidence>
<proteinExistence type="inferred from homology"/>
<sequence>GRNWVPTPGLPADGDGHIKLLDHVAVCVEGGRLGEYADYYRDAYGFSRYSSEYVDTGGQAMDSIVVRSSSERVTITLVAPDPGKDGGQLDAFLERNGGPGVQHLAFLVEDIIAAVRDCREGGVEFLTTPAAYYERLADTFQEGRYGIAELQEAQVLADHDEWGQLLQLFSRSPYERNTLFYELIQRLGSRGFGSSNIRALYEAVQRDRLSAG</sequence>
<keyword evidence="8" id="KW-1185">Reference proteome</keyword>
<comment type="cofactor">
    <cofactor evidence="1">
        <name>Fe cation</name>
        <dbReference type="ChEBI" id="CHEBI:24875"/>
    </cofactor>
</comment>
<dbReference type="SUPFAM" id="SSF54593">
    <property type="entry name" value="Glyoxalase/Bleomycin resistance protein/Dihydroxybiphenyl dioxygenase"/>
    <property type="match status" value="1"/>
</dbReference>
<keyword evidence="7" id="KW-0223">Dioxygenase</keyword>
<dbReference type="GO" id="GO:0006572">
    <property type="term" value="P:L-tyrosine catabolic process"/>
    <property type="evidence" value="ECO:0007669"/>
    <property type="project" value="TreeGrafter"/>
</dbReference>
<protein>
    <submittedName>
        <fullName evidence="7">4-hydroxyphenylpyruvate dioxygenase</fullName>
    </submittedName>
</protein>
<dbReference type="PANTHER" id="PTHR11959">
    <property type="entry name" value="4-HYDROXYPHENYLPYRUVATE DIOXYGENASE"/>
    <property type="match status" value="1"/>
</dbReference>
<feature type="non-terminal residue" evidence="7">
    <location>
        <position position="1"/>
    </location>
</feature>
<gene>
    <name evidence="7" type="ORF">ETD85_59905</name>
</gene>
<feature type="domain" description="VOC" evidence="6">
    <location>
        <begin position="20"/>
        <end position="171"/>
    </location>
</feature>
<evidence type="ECO:0000313" key="7">
    <source>
        <dbReference type="EMBL" id="TMR10939.1"/>
    </source>
</evidence>
<dbReference type="PROSITE" id="PS51819">
    <property type="entry name" value="VOC"/>
    <property type="match status" value="1"/>
</dbReference>
<dbReference type="GO" id="GO:0046872">
    <property type="term" value="F:metal ion binding"/>
    <property type="evidence" value="ECO:0007669"/>
    <property type="project" value="UniProtKB-KW"/>
</dbReference>
<dbReference type="PANTHER" id="PTHR11959:SF1">
    <property type="entry name" value="4-HYDROXYPHENYLPYRUVATE DIOXYGENASE"/>
    <property type="match status" value="1"/>
</dbReference>